<dbReference type="Gene3D" id="1.10.1660.10">
    <property type="match status" value="1"/>
</dbReference>
<sequence length="199" mass="23216">MYSIGKFSQLIGKSVYTLRVWEKNGKLIPSYRTKGNQRMYSEEQLHEVLQIEKPKNRINLGYVRVSAQHQKDDLVRQKELMELYLAKQGSEFKIISDIGSGINYNKNGLKELLKMVSNNQVSKVFIVHKDRLIRFGFELIEEICKIHNTEIVVINSSEDKTDEQEMIEDIMNIIHVFSCRMNGKRSHINKKLIEKLGKS</sequence>
<dbReference type="GO" id="GO:0003677">
    <property type="term" value="F:DNA binding"/>
    <property type="evidence" value="ECO:0007669"/>
    <property type="project" value="InterPro"/>
</dbReference>
<dbReference type="PANTHER" id="PTHR36172">
    <property type="match status" value="1"/>
</dbReference>
<dbReference type="Gene3D" id="1.10.287.2170">
    <property type="match status" value="1"/>
</dbReference>
<gene>
    <name evidence="3" type="ORF">MNB_SV-9-1681</name>
</gene>
<dbReference type="Gene3D" id="3.40.50.1390">
    <property type="entry name" value="Resolvase, N-terminal catalytic domain"/>
    <property type="match status" value="1"/>
</dbReference>
<dbReference type="GO" id="GO:0006355">
    <property type="term" value="P:regulation of DNA-templated transcription"/>
    <property type="evidence" value="ECO:0007669"/>
    <property type="project" value="InterPro"/>
</dbReference>
<feature type="domain" description="HTH merR-type" evidence="1">
    <location>
        <begin position="1"/>
        <end position="51"/>
    </location>
</feature>
<dbReference type="InterPro" id="IPR000551">
    <property type="entry name" value="MerR-type_HTH_dom"/>
</dbReference>
<dbReference type="PROSITE" id="PS51736">
    <property type="entry name" value="RECOMBINASES_3"/>
    <property type="match status" value="1"/>
</dbReference>
<dbReference type="InterPro" id="IPR048046">
    <property type="entry name" value="Transpos_IS607"/>
</dbReference>
<dbReference type="SUPFAM" id="SSF46955">
    <property type="entry name" value="Putative DNA-binding domain"/>
    <property type="match status" value="1"/>
</dbReference>
<dbReference type="NCBIfam" id="NF033518">
    <property type="entry name" value="transpos_IS607"/>
    <property type="match status" value="1"/>
</dbReference>
<accession>A0A1W1C2K1</accession>
<dbReference type="SUPFAM" id="SSF53041">
    <property type="entry name" value="Resolvase-like"/>
    <property type="match status" value="1"/>
</dbReference>
<evidence type="ECO:0000259" key="1">
    <source>
        <dbReference type="PROSITE" id="PS50937"/>
    </source>
</evidence>
<dbReference type="SMART" id="SM00857">
    <property type="entry name" value="Resolvase"/>
    <property type="match status" value="1"/>
</dbReference>
<dbReference type="SMART" id="SM00422">
    <property type="entry name" value="HTH_MERR"/>
    <property type="match status" value="1"/>
</dbReference>
<dbReference type="InterPro" id="IPR041718">
    <property type="entry name" value="IS607_transposase-like"/>
</dbReference>
<dbReference type="Pfam" id="PF13411">
    <property type="entry name" value="MerR_1"/>
    <property type="match status" value="1"/>
</dbReference>
<dbReference type="InterPro" id="IPR036162">
    <property type="entry name" value="Resolvase-like_N_sf"/>
</dbReference>
<dbReference type="InterPro" id="IPR051491">
    <property type="entry name" value="Recombinase/Transposase-rel"/>
</dbReference>
<dbReference type="PANTHER" id="PTHR36172:SF1">
    <property type="entry name" value="RESOLVASE-RELATED"/>
    <property type="match status" value="1"/>
</dbReference>
<reference evidence="3" key="1">
    <citation type="submission" date="2016-10" db="EMBL/GenBank/DDBJ databases">
        <authorList>
            <person name="de Groot N.N."/>
        </authorList>
    </citation>
    <scope>NUCLEOTIDE SEQUENCE</scope>
</reference>
<name>A0A1W1C2K1_9ZZZZ</name>
<protein>
    <submittedName>
        <fullName evidence="3">Mobile element protein</fullName>
    </submittedName>
</protein>
<dbReference type="FunFam" id="3.40.50.1390:FF:000002">
    <property type="entry name" value="ORF1 in transposon ISC1904"/>
    <property type="match status" value="1"/>
</dbReference>
<dbReference type="PROSITE" id="PS50937">
    <property type="entry name" value="HTH_MERR_2"/>
    <property type="match status" value="1"/>
</dbReference>
<organism evidence="3">
    <name type="scientific">hydrothermal vent metagenome</name>
    <dbReference type="NCBI Taxonomy" id="652676"/>
    <lineage>
        <taxon>unclassified sequences</taxon>
        <taxon>metagenomes</taxon>
        <taxon>ecological metagenomes</taxon>
    </lineage>
</organism>
<dbReference type="CDD" id="cd03769">
    <property type="entry name" value="SR_IS607_transposase_like"/>
    <property type="match status" value="1"/>
</dbReference>
<dbReference type="InterPro" id="IPR006119">
    <property type="entry name" value="Resolv_N"/>
</dbReference>
<dbReference type="CDD" id="cd04761">
    <property type="entry name" value="HTH_MerR-SF"/>
    <property type="match status" value="1"/>
</dbReference>
<feature type="domain" description="Resolvase/invertase-type recombinase catalytic" evidence="2">
    <location>
        <begin position="58"/>
        <end position="199"/>
    </location>
</feature>
<proteinExistence type="predicted"/>
<dbReference type="EMBL" id="FPHG01000040">
    <property type="protein sequence ID" value="SFV59965.1"/>
    <property type="molecule type" value="Genomic_DNA"/>
</dbReference>
<evidence type="ECO:0000259" key="2">
    <source>
        <dbReference type="PROSITE" id="PS51736"/>
    </source>
</evidence>
<evidence type="ECO:0000313" key="3">
    <source>
        <dbReference type="EMBL" id="SFV59965.1"/>
    </source>
</evidence>
<dbReference type="GO" id="GO:0000150">
    <property type="term" value="F:DNA strand exchange activity"/>
    <property type="evidence" value="ECO:0007669"/>
    <property type="project" value="InterPro"/>
</dbReference>
<dbReference type="Pfam" id="PF00239">
    <property type="entry name" value="Resolvase"/>
    <property type="match status" value="1"/>
</dbReference>
<dbReference type="InterPro" id="IPR009061">
    <property type="entry name" value="DNA-bd_dom_put_sf"/>
</dbReference>
<dbReference type="AlphaFoldDB" id="A0A1W1C2K1"/>